<dbReference type="PANTHER" id="PTHR30204:SF67">
    <property type="entry name" value="HTH-TYPE TRANSCRIPTIONAL REGULATOR MLRA-RELATED"/>
    <property type="match status" value="1"/>
</dbReference>
<sequence length="334" mass="36434">MHFDRLKSDPVYNTRAVVQRTGVPADTFRAWERRYGVPRPMRTAGNQRLYSERDVATIGWLRDRTREGLTISQAVALFRSEEEPGVPPSISEALDAVRGGRVSPPVAGERLAAFRDEVVEALVGFDAARADRAVEEAIALLPVEDVCLHVLQAVLVEIGERWVRGEVGISSEHYASHFVMRKIGTLFNLSQPESGRGPLVAACPEGELHEVGLLLTCLFLSRRGYRIVYLGANLPLADLLDTVERIRPAMVLLSTSTWQGAQQLIAASREIDARVSRDGLSGQTVVGFGGHIFLSDPDLREKVAGVFLGQNADEAIRAVDQAVAGIPAPVDAPR</sequence>
<dbReference type="Gene3D" id="1.10.1660.10">
    <property type="match status" value="1"/>
</dbReference>
<evidence type="ECO:0000256" key="2">
    <source>
        <dbReference type="ARBA" id="ARBA00023125"/>
    </source>
</evidence>
<evidence type="ECO:0000313" key="6">
    <source>
        <dbReference type="EMBL" id="CAA9559202.1"/>
    </source>
</evidence>
<dbReference type="PROSITE" id="PS50937">
    <property type="entry name" value="HTH_MERR_2"/>
    <property type="match status" value="1"/>
</dbReference>
<keyword evidence="3" id="KW-0804">Transcription</keyword>
<dbReference type="SMART" id="SM00422">
    <property type="entry name" value="HTH_MERR"/>
    <property type="match status" value="1"/>
</dbReference>
<reference evidence="6" key="1">
    <citation type="submission" date="2020-02" db="EMBL/GenBank/DDBJ databases">
        <authorList>
            <person name="Meier V. D."/>
        </authorList>
    </citation>
    <scope>NUCLEOTIDE SEQUENCE</scope>
    <source>
        <strain evidence="6">AVDCRST_MAG49</strain>
    </source>
</reference>
<feature type="domain" description="B12-binding" evidence="5">
    <location>
        <begin position="196"/>
        <end position="333"/>
    </location>
</feature>
<dbReference type="PANTHER" id="PTHR30204">
    <property type="entry name" value="REDOX-CYCLING DRUG-SENSING TRANSCRIPTIONAL ACTIVATOR SOXR"/>
    <property type="match status" value="1"/>
</dbReference>
<dbReference type="GO" id="GO:0003677">
    <property type="term" value="F:DNA binding"/>
    <property type="evidence" value="ECO:0007669"/>
    <property type="project" value="UniProtKB-KW"/>
</dbReference>
<evidence type="ECO:0000256" key="3">
    <source>
        <dbReference type="ARBA" id="ARBA00023163"/>
    </source>
</evidence>
<keyword evidence="2" id="KW-0238">DNA-binding</keyword>
<dbReference type="GO" id="GO:0031419">
    <property type="term" value="F:cobalamin binding"/>
    <property type="evidence" value="ECO:0007669"/>
    <property type="project" value="InterPro"/>
</dbReference>
<dbReference type="GO" id="GO:0003700">
    <property type="term" value="F:DNA-binding transcription factor activity"/>
    <property type="evidence" value="ECO:0007669"/>
    <property type="project" value="InterPro"/>
</dbReference>
<feature type="domain" description="HTH merR-type" evidence="4">
    <location>
        <begin position="11"/>
        <end position="80"/>
    </location>
</feature>
<dbReference type="CDD" id="cd02065">
    <property type="entry name" value="B12-binding_like"/>
    <property type="match status" value="1"/>
</dbReference>
<dbReference type="SUPFAM" id="SSF46955">
    <property type="entry name" value="Putative DNA-binding domain"/>
    <property type="match status" value="1"/>
</dbReference>
<keyword evidence="1" id="KW-0805">Transcription regulation</keyword>
<dbReference type="Gene3D" id="3.40.50.280">
    <property type="entry name" value="Cobalamin-binding domain"/>
    <property type="match status" value="1"/>
</dbReference>
<gene>
    <name evidence="6" type="ORF">AVDCRST_MAG49-2404</name>
</gene>
<dbReference type="Gene3D" id="1.10.1240.10">
    <property type="entry name" value="Methionine synthase domain"/>
    <property type="match status" value="1"/>
</dbReference>
<name>A0A6J4UXV8_9BACT</name>
<dbReference type="InterPro" id="IPR003759">
    <property type="entry name" value="Cbl-bd_cap"/>
</dbReference>
<dbReference type="AlphaFoldDB" id="A0A6J4UXV8"/>
<evidence type="ECO:0000259" key="5">
    <source>
        <dbReference type="PROSITE" id="PS51332"/>
    </source>
</evidence>
<dbReference type="GO" id="GO:0046872">
    <property type="term" value="F:metal ion binding"/>
    <property type="evidence" value="ECO:0007669"/>
    <property type="project" value="InterPro"/>
</dbReference>
<dbReference type="InterPro" id="IPR036724">
    <property type="entry name" value="Cobalamin-bd_sf"/>
</dbReference>
<dbReference type="Pfam" id="PF02310">
    <property type="entry name" value="B12-binding"/>
    <property type="match status" value="1"/>
</dbReference>
<proteinExistence type="predicted"/>
<organism evidence="6">
    <name type="scientific">uncultured Thermomicrobiales bacterium</name>
    <dbReference type="NCBI Taxonomy" id="1645740"/>
    <lineage>
        <taxon>Bacteria</taxon>
        <taxon>Pseudomonadati</taxon>
        <taxon>Thermomicrobiota</taxon>
        <taxon>Thermomicrobia</taxon>
        <taxon>Thermomicrobiales</taxon>
        <taxon>environmental samples</taxon>
    </lineage>
</organism>
<dbReference type="CDD" id="cd01104">
    <property type="entry name" value="HTH_MlrA-CarA"/>
    <property type="match status" value="1"/>
</dbReference>
<evidence type="ECO:0000259" key="4">
    <source>
        <dbReference type="PROSITE" id="PS50937"/>
    </source>
</evidence>
<dbReference type="InterPro" id="IPR006158">
    <property type="entry name" value="Cobalamin-bd"/>
</dbReference>
<dbReference type="Pfam" id="PF02607">
    <property type="entry name" value="B12-binding_2"/>
    <property type="match status" value="1"/>
</dbReference>
<dbReference type="PROSITE" id="PS51332">
    <property type="entry name" value="B12_BINDING"/>
    <property type="match status" value="1"/>
</dbReference>
<protein>
    <submittedName>
        <fullName evidence="6">Transcriptional regulator, MerR family</fullName>
    </submittedName>
</protein>
<evidence type="ECO:0000256" key="1">
    <source>
        <dbReference type="ARBA" id="ARBA00023015"/>
    </source>
</evidence>
<dbReference type="InterPro" id="IPR000551">
    <property type="entry name" value="MerR-type_HTH_dom"/>
</dbReference>
<accession>A0A6J4UXV8</accession>
<dbReference type="InterPro" id="IPR009061">
    <property type="entry name" value="DNA-bd_dom_put_sf"/>
</dbReference>
<dbReference type="InterPro" id="IPR047057">
    <property type="entry name" value="MerR_fam"/>
</dbReference>
<dbReference type="Pfam" id="PF13411">
    <property type="entry name" value="MerR_1"/>
    <property type="match status" value="1"/>
</dbReference>
<dbReference type="InterPro" id="IPR036594">
    <property type="entry name" value="Meth_synthase_dom"/>
</dbReference>
<dbReference type="SUPFAM" id="SSF52242">
    <property type="entry name" value="Cobalamin (vitamin B12)-binding domain"/>
    <property type="match status" value="1"/>
</dbReference>
<dbReference type="EMBL" id="CADCWG010000156">
    <property type="protein sequence ID" value="CAA9559202.1"/>
    <property type="molecule type" value="Genomic_DNA"/>
</dbReference>